<keyword evidence="2" id="KW-0472">Membrane</keyword>
<accession>A0ABT4TG04</accession>
<evidence type="ECO:0000256" key="1">
    <source>
        <dbReference type="SAM" id="MobiDB-lite"/>
    </source>
</evidence>
<protein>
    <recommendedName>
        <fullName evidence="5">Mce-associated membrane protein</fullName>
    </recommendedName>
</protein>
<feature type="transmembrane region" description="Helical" evidence="2">
    <location>
        <begin position="12"/>
        <end position="30"/>
    </location>
</feature>
<evidence type="ECO:0000256" key="2">
    <source>
        <dbReference type="SAM" id="Phobius"/>
    </source>
</evidence>
<dbReference type="RefSeq" id="WP_270675481.1">
    <property type="nucleotide sequence ID" value="NZ_JAQFWP010000002.1"/>
</dbReference>
<reference evidence="3" key="1">
    <citation type="submission" date="2023-01" db="EMBL/GenBank/DDBJ databases">
        <title>Draft genome sequence of Nocardiopsis sp. LSu2-4 isolated from halophytes.</title>
        <authorList>
            <person name="Duangmal K."/>
            <person name="Chantavorakit T."/>
        </authorList>
    </citation>
    <scope>NUCLEOTIDE SEQUENCE</scope>
    <source>
        <strain evidence="3">LSu2-4</strain>
    </source>
</reference>
<dbReference type="Proteomes" id="UP001165685">
    <property type="component" value="Unassembled WGS sequence"/>
</dbReference>
<comment type="caution">
    <text evidence="3">The sequence shown here is derived from an EMBL/GenBank/DDBJ whole genome shotgun (WGS) entry which is preliminary data.</text>
</comment>
<dbReference type="EMBL" id="JAQFWP010000002">
    <property type="protein sequence ID" value="MDA2803224.1"/>
    <property type="molecule type" value="Genomic_DNA"/>
</dbReference>
<evidence type="ECO:0008006" key="5">
    <source>
        <dbReference type="Google" id="ProtNLM"/>
    </source>
</evidence>
<name>A0ABT4TG04_9ACTN</name>
<gene>
    <name evidence="3" type="ORF">O4U47_01760</name>
</gene>
<keyword evidence="2" id="KW-0812">Transmembrane</keyword>
<feature type="compositionally biased region" description="Low complexity" evidence="1">
    <location>
        <begin position="58"/>
        <end position="72"/>
    </location>
</feature>
<proteinExistence type="predicted"/>
<feature type="region of interest" description="Disordered" evidence="1">
    <location>
        <begin position="37"/>
        <end position="73"/>
    </location>
</feature>
<keyword evidence="4" id="KW-1185">Reference proteome</keyword>
<sequence>MPRTLTDRQQRVVFGALVVVLVAFGIYLSLGGFSGDDEQGTEASGQQAGGGQGDRADAGAPATAAPSPIPTTDVDEVQVLDLLPLEEDELKAAAATAQGFAEAYGTIDYSAPREDYFASLEELAAPDYAETLAQSSGAGALWDEMAKKETTAEGRAEVESIRSFSDESVVFVVTAQSIVQNSDGADENLGDYAVTVQKDGGQWEVYDFQPADAGNLGGG</sequence>
<keyword evidence="2" id="KW-1133">Transmembrane helix</keyword>
<evidence type="ECO:0000313" key="3">
    <source>
        <dbReference type="EMBL" id="MDA2803224.1"/>
    </source>
</evidence>
<evidence type="ECO:0000313" key="4">
    <source>
        <dbReference type="Proteomes" id="UP001165685"/>
    </source>
</evidence>
<organism evidence="3 4">
    <name type="scientific">Nocardiopsis suaedae</name>
    <dbReference type="NCBI Taxonomy" id="3018444"/>
    <lineage>
        <taxon>Bacteria</taxon>
        <taxon>Bacillati</taxon>
        <taxon>Actinomycetota</taxon>
        <taxon>Actinomycetes</taxon>
        <taxon>Streptosporangiales</taxon>
        <taxon>Nocardiopsidaceae</taxon>
        <taxon>Nocardiopsis</taxon>
    </lineage>
</organism>